<feature type="coiled-coil region" evidence="6">
    <location>
        <begin position="360"/>
        <end position="387"/>
    </location>
</feature>
<dbReference type="PANTHER" id="PTHR45436:SF5">
    <property type="entry name" value="SENSOR HISTIDINE KINASE TRCS"/>
    <property type="match status" value="1"/>
</dbReference>
<evidence type="ECO:0000313" key="11">
    <source>
        <dbReference type="Proteomes" id="UP001317259"/>
    </source>
</evidence>
<feature type="compositionally biased region" description="Basic and acidic residues" evidence="7">
    <location>
        <begin position="658"/>
        <end position="673"/>
    </location>
</feature>
<dbReference type="EMBL" id="JAKRKC020000001">
    <property type="protein sequence ID" value="MCK2215675.1"/>
    <property type="molecule type" value="Genomic_DNA"/>
</dbReference>
<feature type="region of interest" description="Disordered" evidence="7">
    <location>
        <begin position="658"/>
        <end position="678"/>
    </location>
</feature>
<dbReference type="InterPro" id="IPR036890">
    <property type="entry name" value="HATPase_C_sf"/>
</dbReference>
<dbReference type="EC" id="2.7.13.3" evidence="2"/>
<feature type="domain" description="Histidine kinase/HSP90-like ATPase" evidence="9">
    <location>
        <begin position="541"/>
        <end position="654"/>
    </location>
</feature>
<dbReference type="Gene3D" id="6.10.340.10">
    <property type="match status" value="1"/>
</dbReference>
<dbReference type="RefSeq" id="WP_242383869.1">
    <property type="nucleotide sequence ID" value="NZ_JAKRKC020000001.1"/>
</dbReference>
<proteinExistence type="predicted"/>
<feature type="transmembrane region" description="Helical" evidence="8">
    <location>
        <begin position="333"/>
        <end position="357"/>
    </location>
</feature>
<evidence type="ECO:0000256" key="3">
    <source>
        <dbReference type="ARBA" id="ARBA00022553"/>
    </source>
</evidence>
<evidence type="ECO:0000313" key="10">
    <source>
        <dbReference type="EMBL" id="MCK2215675.1"/>
    </source>
</evidence>
<gene>
    <name evidence="10" type="ORF">MF672_018035</name>
</gene>
<evidence type="ECO:0000256" key="4">
    <source>
        <dbReference type="ARBA" id="ARBA00022679"/>
    </source>
</evidence>
<evidence type="ECO:0000256" key="2">
    <source>
        <dbReference type="ARBA" id="ARBA00012438"/>
    </source>
</evidence>
<feature type="compositionally biased region" description="Basic residues" evidence="7">
    <location>
        <begin position="1"/>
        <end position="11"/>
    </location>
</feature>
<accession>A0ABT0FTL1</accession>
<reference evidence="10 11" key="1">
    <citation type="submission" date="2022-04" db="EMBL/GenBank/DDBJ databases">
        <title>Genome draft of Actinomadura sp. ATCC 31491.</title>
        <authorList>
            <person name="Shi X."/>
            <person name="Du Y."/>
        </authorList>
    </citation>
    <scope>NUCLEOTIDE SEQUENCE [LARGE SCALE GENOMIC DNA]</scope>
    <source>
        <strain evidence="10 11">ATCC 31491</strain>
    </source>
</reference>
<comment type="catalytic activity">
    <reaction evidence="1">
        <text>ATP + protein L-histidine = ADP + protein N-phospho-L-histidine.</text>
        <dbReference type="EC" id="2.7.13.3"/>
    </reaction>
</comment>
<feature type="compositionally biased region" description="Low complexity" evidence="7">
    <location>
        <begin position="690"/>
        <end position="702"/>
    </location>
</feature>
<keyword evidence="3" id="KW-0597">Phosphoprotein</keyword>
<organism evidence="10 11">
    <name type="scientific">Actinomadura luzonensis</name>
    <dbReference type="NCBI Taxonomy" id="2805427"/>
    <lineage>
        <taxon>Bacteria</taxon>
        <taxon>Bacillati</taxon>
        <taxon>Actinomycetota</taxon>
        <taxon>Actinomycetes</taxon>
        <taxon>Streptosporangiales</taxon>
        <taxon>Thermomonosporaceae</taxon>
        <taxon>Actinomadura</taxon>
    </lineage>
</organism>
<dbReference type="SUPFAM" id="SSF55874">
    <property type="entry name" value="ATPase domain of HSP90 chaperone/DNA topoisomerase II/histidine kinase"/>
    <property type="match status" value="1"/>
</dbReference>
<dbReference type="InterPro" id="IPR013587">
    <property type="entry name" value="Nitrate/nitrite_sensing"/>
</dbReference>
<keyword evidence="8" id="KW-0812">Transmembrane</keyword>
<keyword evidence="5" id="KW-0418">Kinase</keyword>
<keyword evidence="11" id="KW-1185">Reference proteome</keyword>
<dbReference type="Gene3D" id="3.30.565.10">
    <property type="entry name" value="Histidine kinase-like ATPase, C-terminal domain"/>
    <property type="match status" value="1"/>
</dbReference>
<evidence type="ECO:0000256" key="8">
    <source>
        <dbReference type="SAM" id="Phobius"/>
    </source>
</evidence>
<feature type="region of interest" description="Disordered" evidence="7">
    <location>
        <begin position="1"/>
        <end position="23"/>
    </location>
</feature>
<evidence type="ECO:0000256" key="7">
    <source>
        <dbReference type="SAM" id="MobiDB-lite"/>
    </source>
</evidence>
<keyword evidence="8" id="KW-0472">Membrane</keyword>
<dbReference type="InterPro" id="IPR050428">
    <property type="entry name" value="TCS_sensor_his_kinase"/>
</dbReference>
<evidence type="ECO:0000256" key="6">
    <source>
        <dbReference type="SAM" id="Coils"/>
    </source>
</evidence>
<name>A0ABT0FTL1_9ACTN</name>
<feature type="region of interest" description="Disordered" evidence="7">
    <location>
        <begin position="690"/>
        <end position="787"/>
    </location>
</feature>
<evidence type="ECO:0000256" key="1">
    <source>
        <dbReference type="ARBA" id="ARBA00000085"/>
    </source>
</evidence>
<evidence type="ECO:0000259" key="9">
    <source>
        <dbReference type="SMART" id="SM00387"/>
    </source>
</evidence>
<feature type="compositionally biased region" description="Pro residues" evidence="7">
    <location>
        <begin position="770"/>
        <end position="787"/>
    </location>
</feature>
<evidence type="ECO:0000256" key="5">
    <source>
        <dbReference type="ARBA" id="ARBA00022777"/>
    </source>
</evidence>
<keyword evidence="4" id="KW-0808">Transferase</keyword>
<keyword evidence="6" id="KW-0175">Coiled coil</keyword>
<feature type="transmembrane region" description="Helical" evidence="8">
    <location>
        <begin position="29"/>
        <end position="51"/>
    </location>
</feature>
<protein>
    <recommendedName>
        <fullName evidence="2">histidine kinase</fullName>
        <ecNumber evidence="2">2.7.13.3</ecNumber>
    </recommendedName>
</protein>
<dbReference type="Proteomes" id="UP001317259">
    <property type="component" value="Unassembled WGS sequence"/>
</dbReference>
<keyword evidence="8" id="KW-1133">Transmembrane helix</keyword>
<dbReference type="PANTHER" id="PTHR45436">
    <property type="entry name" value="SENSOR HISTIDINE KINASE YKOH"/>
    <property type="match status" value="1"/>
</dbReference>
<dbReference type="Pfam" id="PF08376">
    <property type="entry name" value="NIT"/>
    <property type="match status" value="1"/>
</dbReference>
<dbReference type="InterPro" id="IPR003594">
    <property type="entry name" value="HATPase_dom"/>
</dbReference>
<comment type="caution">
    <text evidence="10">The sequence shown here is derived from an EMBL/GenBank/DDBJ whole genome shotgun (WGS) entry which is preliminary data.</text>
</comment>
<sequence length="787" mass="85806">MAGWGKGRRRRTAEGAGDGSRRAGGVRRLPLRTVLLIVVIVPSVTFTPLLASGMRQLAGQWQEEKAQLELATTTVGRPAAGLFFALDQERRLTAKAQASPGAAARDKLAGQRAATDRAVQAFPTADDLDLTDAQPGLAAALRRAERDLGLLDQQRRAVDAGWSSPQQTFDYYSGVLETDLGVLTALSHTGESQVNIGAQPLVDLLWIIDLLGREDALLTRGWDTGRLTRNEYALVTEALGTRNHLMHARVLPALTGQETRYATITGGEAWRTMTAVEGRLATAASGSGRDQVRLGDDGAAWRSSVASVTAQLRQLAGLRFAYVSRVGHDHADMIFTVFVSISTVGLLALALVILTSWRVTAVLRRRILRLRQEAQELQERLPDVVARLERGEDVDADAEVRAIEPTGDELGELGQALNVARRSAVRTAVRQAEQHRGFQRMLQRIARRTQILIGLQLKKLDELERKHEDPAVLEGLFDLDHLTARLRRYEENLVILGGGQPQRRWRNPVRLLDVLRAAQSEVQDYRRISIEVEGEYWIAERAVGPMIHVLAELMENATTFSKPLTPVEVRSTPVSKGVAVEIEDRGLGMEPEQYAAVNALLQAPPQLDVMTHADDVRLGLYVVARLAAGLGLQVELRPSAFGGTRVIVLLPETMVVDRPRTAEPDPPEEDRPRAGALPTRTRGHALATVAAPAPAAPSPAAAPERENGGPRPLPQRVRQASLAEELKAPAETPGDQEEWAAGDRPSRSSAVIGAFQRQSRLRRTGEEAFPAPPGGSPDPMPPTTEDR</sequence>
<dbReference type="SMART" id="SM00387">
    <property type="entry name" value="HATPase_c"/>
    <property type="match status" value="1"/>
</dbReference>
<dbReference type="Pfam" id="PF02518">
    <property type="entry name" value="HATPase_c"/>
    <property type="match status" value="1"/>
</dbReference>